<accession>A0ABW6WHB6</accession>
<comment type="caution">
    <text evidence="1">The sequence shown here is derived from an EMBL/GenBank/DDBJ whole genome shotgun (WGS) entry which is preliminary data.</text>
</comment>
<evidence type="ECO:0000313" key="2">
    <source>
        <dbReference type="Proteomes" id="UP001602245"/>
    </source>
</evidence>
<dbReference type="Proteomes" id="UP001602245">
    <property type="component" value="Unassembled WGS sequence"/>
</dbReference>
<gene>
    <name evidence="1" type="ORF">ACFY35_24700</name>
</gene>
<protein>
    <submittedName>
        <fullName evidence="1">Uncharacterized protein</fullName>
    </submittedName>
</protein>
<proteinExistence type="predicted"/>
<keyword evidence="2" id="KW-1185">Reference proteome</keyword>
<organism evidence="1 2">
    <name type="scientific">Paractinoplanes globisporus</name>
    <dbReference type="NCBI Taxonomy" id="113565"/>
    <lineage>
        <taxon>Bacteria</taxon>
        <taxon>Bacillati</taxon>
        <taxon>Actinomycetota</taxon>
        <taxon>Actinomycetes</taxon>
        <taxon>Micromonosporales</taxon>
        <taxon>Micromonosporaceae</taxon>
        <taxon>Paractinoplanes</taxon>
    </lineage>
</organism>
<sequence>MSELDSVLIDTSTLINLGLDDYEYRPTWSSEGAGAIEALVLFERIVLDSPSIGAGDSNREWDTDRARRNLRSILSIDDLGASVRYANSDPEEARETYRRAATLVGEIELTAQDVARIAYHVPDGMAQEIGAHFRSSSSWENVAFVMGDDDLLQHMVTEFRLRLGSGSSFSAGGVLVLIRLFYYLALQERLGSPALLLHPSKGIFDAPPGYAHARSIFDMFDARVRDAYHERRRNWLGTAKDPELPLPALARYVAEESHRREWSPGRTIAHLREDPDVRSFRKGMKELCAYVEMKDAVKIDSVLGELESAATEWSKKLGVKIRPRRLSLQLALPFVQPSFDVPLPLPATSPAQRLLLLIDRLMREG</sequence>
<reference evidence="1 2" key="1">
    <citation type="submission" date="2024-10" db="EMBL/GenBank/DDBJ databases">
        <title>The Natural Products Discovery Center: Release of the First 8490 Sequenced Strains for Exploring Actinobacteria Biosynthetic Diversity.</title>
        <authorList>
            <person name="Kalkreuter E."/>
            <person name="Kautsar S.A."/>
            <person name="Yang D."/>
            <person name="Bader C.D."/>
            <person name="Teijaro C.N."/>
            <person name="Fluegel L."/>
            <person name="Davis C.M."/>
            <person name="Simpson J.R."/>
            <person name="Lauterbach L."/>
            <person name="Steele A.D."/>
            <person name="Gui C."/>
            <person name="Meng S."/>
            <person name="Li G."/>
            <person name="Viehrig K."/>
            <person name="Ye F."/>
            <person name="Su P."/>
            <person name="Kiefer A.F."/>
            <person name="Nichols A."/>
            <person name="Cepeda A.J."/>
            <person name="Yan W."/>
            <person name="Fan B."/>
            <person name="Jiang Y."/>
            <person name="Adhikari A."/>
            <person name="Zheng C.-J."/>
            <person name="Schuster L."/>
            <person name="Cowan T.M."/>
            <person name="Smanski M.J."/>
            <person name="Chevrette M.G."/>
            <person name="De Carvalho L.P.S."/>
            <person name="Shen B."/>
        </authorList>
    </citation>
    <scope>NUCLEOTIDE SEQUENCE [LARGE SCALE GENOMIC DNA]</scope>
    <source>
        <strain evidence="1 2">NPDC000087</strain>
    </source>
</reference>
<evidence type="ECO:0000313" key="1">
    <source>
        <dbReference type="EMBL" id="MFF5292655.1"/>
    </source>
</evidence>
<dbReference type="RefSeq" id="WP_020516619.1">
    <property type="nucleotide sequence ID" value="NZ_JBIAZU010000004.1"/>
</dbReference>
<dbReference type="EMBL" id="JBIAZU010000004">
    <property type="protein sequence ID" value="MFF5292655.1"/>
    <property type="molecule type" value="Genomic_DNA"/>
</dbReference>
<name>A0ABW6WHB6_9ACTN</name>